<keyword evidence="4" id="KW-1134">Transmembrane beta strand</keyword>
<dbReference type="Gene3D" id="1.20.1600.10">
    <property type="entry name" value="Outer membrane efflux proteins (OEP)"/>
    <property type="match status" value="1"/>
</dbReference>
<dbReference type="AlphaFoldDB" id="A0A9E8N8E6"/>
<dbReference type="PANTHER" id="PTHR30026">
    <property type="entry name" value="OUTER MEMBRANE PROTEIN TOLC"/>
    <property type="match status" value="1"/>
</dbReference>
<keyword evidence="5" id="KW-0812">Transmembrane</keyword>
<protein>
    <submittedName>
        <fullName evidence="8">TolC family protein</fullName>
    </submittedName>
</protein>
<dbReference type="GO" id="GO:1990281">
    <property type="term" value="C:efflux pump complex"/>
    <property type="evidence" value="ECO:0007669"/>
    <property type="project" value="TreeGrafter"/>
</dbReference>
<dbReference type="SUPFAM" id="SSF56954">
    <property type="entry name" value="Outer membrane efflux proteins (OEP)"/>
    <property type="match status" value="1"/>
</dbReference>
<evidence type="ECO:0000256" key="6">
    <source>
        <dbReference type="ARBA" id="ARBA00023136"/>
    </source>
</evidence>
<gene>
    <name evidence="8" type="ORF">ON006_29190</name>
</gene>
<evidence type="ECO:0000313" key="8">
    <source>
        <dbReference type="EMBL" id="WAC11795.1"/>
    </source>
</evidence>
<dbReference type="GO" id="GO:0015288">
    <property type="term" value="F:porin activity"/>
    <property type="evidence" value="ECO:0007669"/>
    <property type="project" value="TreeGrafter"/>
</dbReference>
<keyword evidence="7" id="KW-0998">Cell outer membrane</keyword>
<evidence type="ECO:0000256" key="2">
    <source>
        <dbReference type="ARBA" id="ARBA00007613"/>
    </source>
</evidence>
<evidence type="ECO:0000256" key="5">
    <source>
        <dbReference type="ARBA" id="ARBA00022692"/>
    </source>
</evidence>
<dbReference type="GO" id="GO:0015562">
    <property type="term" value="F:efflux transmembrane transporter activity"/>
    <property type="evidence" value="ECO:0007669"/>
    <property type="project" value="InterPro"/>
</dbReference>
<dbReference type="InterPro" id="IPR003423">
    <property type="entry name" value="OMP_efflux"/>
</dbReference>
<accession>A0A9E8N8E6</accession>
<comment type="similarity">
    <text evidence="2">Belongs to the outer membrane factor (OMF) (TC 1.B.17) family.</text>
</comment>
<proteinExistence type="inferred from homology"/>
<dbReference type="Proteomes" id="UP001164653">
    <property type="component" value="Chromosome"/>
</dbReference>
<evidence type="ECO:0000256" key="1">
    <source>
        <dbReference type="ARBA" id="ARBA00004442"/>
    </source>
</evidence>
<sequence>MKSTILNRHFGITKLLAVILAISPFLASGQKQTLSLEQAIDQAKVRNRELRIDSLGIHKSAQQTAISRGLLMPNISLTGQFQHYFQRPVFFGLNGNANSEKIDYARIGGEDVAGAQVTLVQPIYNSGNRYEIQRRKLLEKQSKLIFQEKEVDVVARVKQNYVQQLVLAERLKLQTESIARNEKALKDSRYLLAQGKALRVDTLRAYTSVKNLEPDVLRLTYALQISQQQLRNLLGDVSETEYVLSDSLELNPSDSIPSEAGTYRLSVHQRPDLQILTLNKEINDKEIDLYKSARRPVVNFVSQYQLQTQTNQFKYGNAGYPPVFFAGVQFSIPIFSGNQHVNRIALGKIERQQADVIYNNAQEQLKTEVKQVLASLVESTERIKTQQNVSKTAELSYSITKYRYEKGVASRLELVDAEFALTTAKANYLEAVFDYLSSKIELDRVTGNVNAL</sequence>
<name>A0A9E8N8E6_9BACT</name>
<dbReference type="GO" id="GO:0009279">
    <property type="term" value="C:cell outer membrane"/>
    <property type="evidence" value="ECO:0007669"/>
    <property type="project" value="UniProtKB-SubCell"/>
</dbReference>
<dbReference type="InterPro" id="IPR051906">
    <property type="entry name" value="TolC-like"/>
</dbReference>
<evidence type="ECO:0000256" key="7">
    <source>
        <dbReference type="ARBA" id="ARBA00023237"/>
    </source>
</evidence>
<dbReference type="KEGG" id="dpf:ON006_29190"/>
<dbReference type="RefSeq" id="WP_244821708.1">
    <property type="nucleotide sequence ID" value="NZ_CP112998.1"/>
</dbReference>
<dbReference type="EMBL" id="CP112998">
    <property type="protein sequence ID" value="WAC11795.1"/>
    <property type="molecule type" value="Genomic_DNA"/>
</dbReference>
<keyword evidence="3" id="KW-0813">Transport</keyword>
<keyword evidence="6" id="KW-0472">Membrane</keyword>
<keyword evidence="9" id="KW-1185">Reference proteome</keyword>
<reference evidence="8" key="1">
    <citation type="submission" date="2022-11" db="EMBL/GenBank/DDBJ databases">
        <title>Dyadobacter pollutisoli sp. nov., isolated from plastic dumped soil.</title>
        <authorList>
            <person name="Kim J.M."/>
            <person name="Kim K.R."/>
            <person name="Lee J.K."/>
            <person name="Hao L."/>
            <person name="Jeon C.O."/>
        </authorList>
    </citation>
    <scope>NUCLEOTIDE SEQUENCE</scope>
    <source>
        <strain evidence="8">U1</strain>
    </source>
</reference>
<evidence type="ECO:0000313" key="9">
    <source>
        <dbReference type="Proteomes" id="UP001164653"/>
    </source>
</evidence>
<evidence type="ECO:0000256" key="3">
    <source>
        <dbReference type="ARBA" id="ARBA00022448"/>
    </source>
</evidence>
<evidence type="ECO:0000256" key="4">
    <source>
        <dbReference type="ARBA" id="ARBA00022452"/>
    </source>
</evidence>
<dbReference type="Pfam" id="PF02321">
    <property type="entry name" value="OEP"/>
    <property type="match status" value="2"/>
</dbReference>
<organism evidence="8 9">
    <name type="scientific">Dyadobacter pollutisoli</name>
    <dbReference type="NCBI Taxonomy" id="2910158"/>
    <lineage>
        <taxon>Bacteria</taxon>
        <taxon>Pseudomonadati</taxon>
        <taxon>Bacteroidota</taxon>
        <taxon>Cytophagia</taxon>
        <taxon>Cytophagales</taxon>
        <taxon>Spirosomataceae</taxon>
        <taxon>Dyadobacter</taxon>
    </lineage>
</organism>
<dbReference type="PANTHER" id="PTHR30026:SF20">
    <property type="entry name" value="OUTER MEMBRANE PROTEIN TOLC"/>
    <property type="match status" value="1"/>
</dbReference>
<comment type="subcellular location">
    <subcellularLocation>
        <location evidence="1">Cell outer membrane</location>
    </subcellularLocation>
</comment>